<name>A0A4R0PYV4_9SPHI</name>
<dbReference type="OrthoDB" id="9813053at2"/>
<dbReference type="InterPro" id="IPR025272">
    <property type="entry name" value="SocA_Panacea"/>
</dbReference>
<comment type="caution">
    <text evidence="2">The sequence shown here is derived from an EMBL/GenBank/DDBJ whole genome shotgun (WGS) entry which is preliminary data.</text>
</comment>
<accession>A0A4R0PYV4</accession>
<organism evidence="2 3">
    <name type="scientific">Pedobacter psychrodurus</name>
    <dbReference type="NCBI Taxonomy" id="2530456"/>
    <lineage>
        <taxon>Bacteria</taxon>
        <taxon>Pseudomonadati</taxon>
        <taxon>Bacteroidota</taxon>
        <taxon>Sphingobacteriia</taxon>
        <taxon>Sphingobacteriales</taxon>
        <taxon>Sphingobacteriaceae</taxon>
        <taxon>Pedobacter</taxon>
    </lineage>
</organism>
<evidence type="ECO:0000313" key="2">
    <source>
        <dbReference type="EMBL" id="TCD25509.1"/>
    </source>
</evidence>
<dbReference type="AlphaFoldDB" id="A0A4R0PYV4"/>
<dbReference type="RefSeq" id="WP_131531792.1">
    <property type="nucleotide sequence ID" value="NZ_SJSO01000013.1"/>
</dbReference>
<evidence type="ECO:0000313" key="3">
    <source>
        <dbReference type="Proteomes" id="UP000293925"/>
    </source>
</evidence>
<dbReference type="EMBL" id="SJSO01000013">
    <property type="protein sequence ID" value="TCD25509.1"/>
    <property type="molecule type" value="Genomic_DNA"/>
</dbReference>
<dbReference type="Proteomes" id="UP000293925">
    <property type="component" value="Unassembled WGS sequence"/>
</dbReference>
<protein>
    <submittedName>
        <fullName evidence="2">DUF4065 domain-containing protein</fullName>
    </submittedName>
</protein>
<gene>
    <name evidence="2" type="ORF">EZ456_15895</name>
</gene>
<feature type="domain" description="Antitoxin SocA-like Panacea" evidence="1">
    <location>
        <begin position="36"/>
        <end position="129"/>
    </location>
</feature>
<proteinExistence type="predicted"/>
<keyword evidence="3" id="KW-1185">Reference proteome</keyword>
<reference evidence="2 3" key="1">
    <citation type="submission" date="2019-02" db="EMBL/GenBank/DDBJ databases">
        <title>Pedobacter sp. RP-3-21 sp. nov., isolated from Arctic soil.</title>
        <authorList>
            <person name="Dahal R.H."/>
        </authorList>
    </citation>
    <scope>NUCLEOTIDE SEQUENCE [LARGE SCALE GENOMIC DNA]</scope>
    <source>
        <strain evidence="2 3">RP-3-21</strain>
    </source>
</reference>
<sequence>MISYQFDKDKANAALLYISREISDADGMSDKYAALKILYFAEKKHLVEFGRLITNDRFAALKFGPVPSSSYDLLDYGASFTQIDNKKVIPNEEPNLKKLSKSDILCLDESIKENKELTFGELKKKSHDKAYHNAFDNGIQWLSIEDIAIQEGADPSLIGYIKEYYQAVNLSKCLTN</sequence>
<evidence type="ECO:0000259" key="1">
    <source>
        <dbReference type="Pfam" id="PF13274"/>
    </source>
</evidence>
<dbReference type="Pfam" id="PF13274">
    <property type="entry name" value="SocA_Panacea"/>
    <property type="match status" value="1"/>
</dbReference>